<evidence type="ECO:0000313" key="4">
    <source>
        <dbReference type="EMBL" id="KAH9315826.1"/>
    </source>
</evidence>
<dbReference type="InterPro" id="IPR006852">
    <property type="entry name" value="TOD1_MUCI70"/>
</dbReference>
<dbReference type="OMA" id="FWICRIV"/>
<feature type="non-terminal residue" evidence="4">
    <location>
        <position position="1"/>
    </location>
</feature>
<organism evidence="4 5">
    <name type="scientific">Taxus chinensis</name>
    <name type="common">Chinese yew</name>
    <name type="synonym">Taxus wallichiana var. chinensis</name>
    <dbReference type="NCBI Taxonomy" id="29808"/>
    <lineage>
        <taxon>Eukaryota</taxon>
        <taxon>Viridiplantae</taxon>
        <taxon>Streptophyta</taxon>
        <taxon>Embryophyta</taxon>
        <taxon>Tracheophyta</taxon>
        <taxon>Spermatophyta</taxon>
        <taxon>Pinopsida</taxon>
        <taxon>Pinidae</taxon>
        <taxon>Conifers II</taxon>
        <taxon>Cupressales</taxon>
        <taxon>Taxaceae</taxon>
        <taxon>Taxus</taxon>
    </lineage>
</organism>
<keyword evidence="5" id="KW-1185">Reference proteome</keyword>
<sequence>MTGGLGQRSGSTGSLQWLQIQQHQQVPVISSFSPPIIGRKLNKPGAIPSARERFGFWICRIVGRKKAGMSLLVLVSILVFISFLFTFDKDEDGLVGEVPGSQLSRFSERPIADQYSSFDHPTGSITKNLEISPMIKNNHTFEFHVMSPNKSEIHPPIASSDPSLPPGHPCQHFTLPPPPADKKRTGPRPCPVCYLPVEEAIKLMPDVRSATVVKNLTYVTEVASAVPTQGSSGSDFGGYPTLKQRDDYFDLRESMHVHCGFVKGYTPGNATG</sequence>
<evidence type="ECO:0000313" key="5">
    <source>
        <dbReference type="Proteomes" id="UP000824469"/>
    </source>
</evidence>
<dbReference type="Pfam" id="PF04765">
    <property type="entry name" value="TOD1_MUCI70"/>
    <property type="match status" value="1"/>
</dbReference>
<evidence type="ECO:0000259" key="3">
    <source>
        <dbReference type="Pfam" id="PF04765"/>
    </source>
</evidence>
<keyword evidence="2" id="KW-1133">Transmembrane helix</keyword>
<feature type="region of interest" description="Disordered" evidence="1">
    <location>
        <begin position="158"/>
        <end position="185"/>
    </location>
</feature>
<dbReference type="EMBL" id="JAHRHJ020000005">
    <property type="protein sequence ID" value="KAH9315826.1"/>
    <property type="molecule type" value="Genomic_DNA"/>
</dbReference>
<name>A0AA38G432_TAXCH</name>
<evidence type="ECO:0000256" key="2">
    <source>
        <dbReference type="SAM" id="Phobius"/>
    </source>
</evidence>
<comment type="caution">
    <text evidence="4">The sequence shown here is derived from an EMBL/GenBank/DDBJ whole genome shotgun (WGS) entry which is preliminary data.</text>
</comment>
<keyword evidence="2" id="KW-0472">Membrane</keyword>
<dbReference type="InterPro" id="IPR048354">
    <property type="entry name" value="TOD1_MUCI70_glycTrfase_dom"/>
</dbReference>
<gene>
    <name evidence="4" type="ORF">KI387_024453</name>
</gene>
<reference evidence="4 5" key="1">
    <citation type="journal article" date="2021" name="Nat. Plants">
        <title>The Taxus genome provides insights into paclitaxel biosynthesis.</title>
        <authorList>
            <person name="Xiong X."/>
            <person name="Gou J."/>
            <person name="Liao Q."/>
            <person name="Li Y."/>
            <person name="Zhou Q."/>
            <person name="Bi G."/>
            <person name="Li C."/>
            <person name="Du R."/>
            <person name="Wang X."/>
            <person name="Sun T."/>
            <person name="Guo L."/>
            <person name="Liang H."/>
            <person name="Lu P."/>
            <person name="Wu Y."/>
            <person name="Zhang Z."/>
            <person name="Ro D.K."/>
            <person name="Shang Y."/>
            <person name="Huang S."/>
            <person name="Yan J."/>
        </authorList>
    </citation>
    <scope>NUCLEOTIDE SEQUENCE [LARGE SCALE GENOMIC DNA]</scope>
    <source>
        <strain evidence="4">Ta-2019</strain>
    </source>
</reference>
<feature type="transmembrane region" description="Helical" evidence="2">
    <location>
        <begin position="67"/>
        <end position="87"/>
    </location>
</feature>
<dbReference type="AlphaFoldDB" id="A0AA38G432"/>
<protein>
    <recommendedName>
        <fullName evidence="3">TOD1/MUCI70 glycosyltransferase-like domain-containing protein</fullName>
    </recommendedName>
</protein>
<dbReference type="Proteomes" id="UP000824469">
    <property type="component" value="Unassembled WGS sequence"/>
</dbReference>
<dbReference type="PANTHER" id="PTHR12956">
    <property type="entry name" value="ALKALINE CERAMIDASE-RELATED"/>
    <property type="match status" value="1"/>
</dbReference>
<feature type="domain" description="TOD1/MUCI70 glycosyltransferase-like" evidence="3">
    <location>
        <begin position="216"/>
        <end position="272"/>
    </location>
</feature>
<evidence type="ECO:0000256" key="1">
    <source>
        <dbReference type="SAM" id="MobiDB-lite"/>
    </source>
</evidence>
<keyword evidence="2" id="KW-0812">Transmembrane</keyword>
<accession>A0AA38G432</accession>
<proteinExistence type="predicted"/>
<dbReference type="PANTHER" id="PTHR12956:SF38">
    <property type="entry name" value="HEXOSYLTRANSFERASE MUCI70-RELATED"/>
    <property type="match status" value="1"/>
</dbReference>